<protein>
    <submittedName>
        <fullName evidence="4">TetR/AcrR family transcriptional regulator</fullName>
    </submittedName>
</protein>
<evidence type="ECO:0000256" key="1">
    <source>
        <dbReference type="ARBA" id="ARBA00023125"/>
    </source>
</evidence>
<dbReference type="RefSeq" id="WP_144335103.1">
    <property type="nucleotide sequence ID" value="NZ_VJWA01000002.1"/>
</dbReference>
<dbReference type="Gene3D" id="1.10.357.10">
    <property type="entry name" value="Tetracycline Repressor, domain 2"/>
    <property type="match status" value="1"/>
</dbReference>
<organism evidence="4 5">
    <name type="scientific">Glacieibacterium frigidum</name>
    <dbReference type="NCBI Taxonomy" id="2593303"/>
    <lineage>
        <taxon>Bacteria</taxon>
        <taxon>Pseudomonadati</taxon>
        <taxon>Pseudomonadota</taxon>
        <taxon>Alphaproteobacteria</taxon>
        <taxon>Sphingomonadales</taxon>
        <taxon>Sphingosinicellaceae</taxon>
        <taxon>Glacieibacterium</taxon>
    </lineage>
</organism>
<name>A0A552U9P1_9SPHN</name>
<accession>A0A552U9P1</accession>
<dbReference type="PANTHER" id="PTHR30055">
    <property type="entry name" value="HTH-TYPE TRANSCRIPTIONAL REGULATOR RUTR"/>
    <property type="match status" value="1"/>
</dbReference>
<dbReference type="AlphaFoldDB" id="A0A552U9P1"/>
<gene>
    <name evidence="4" type="ORF">FMM06_14830</name>
</gene>
<dbReference type="InterPro" id="IPR023772">
    <property type="entry name" value="DNA-bd_HTH_TetR-type_CS"/>
</dbReference>
<evidence type="ECO:0000256" key="2">
    <source>
        <dbReference type="PROSITE-ProRule" id="PRU00335"/>
    </source>
</evidence>
<dbReference type="GO" id="GO:0003700">
    <property type="term" value="F:DNA-binding transcription factor activity"/>
    <property type="evidence" value="ECO:0007669"/>
    <property type="project" value="TreeGrafter"/>
</dbReference>
<dbReference type="GO" id="GO:0000976">
    <property type="term" value="F:transcription cis-regulatory region binding"/>
    <property type="evidence" value="ECO:0007669"/>
    <property type="project" value="TreeGrafter"/>
</dbReference>
<dbReference type="Proteomes" id="UP000317894">
    <property type="component" value="Unassembled WGS sequence"/>
</dbReference>
<reference evidence="4 5" key="1">
    <citation type="submission" date="2019-07" db="EMBL/GenBank/DDBJ databases">
        <title>Novel species isolated from glacier.</title>
        <authorList>
            <person name="Liu Q."/>
            <person name="Xin Y.-H."/>
        </authorList>
    </citation>
    <scope>NUCLEOTIDE SEQUENCE [LARGE SCALE GENOMIC DNA]</scope>
    <source>
        <strain evidence="4 5">LB1R16</strain>
    </source>
</reference>
<dbReference type="InterPro" id="IPR050109">
    <property type="entry name" value="HTH-type_TetR-like_transc_reg"/>
</dbReference>
<evidence type="ECO:0000313" key="4">
    <source>
        <dbReference type="EMBL" id="TRW14933.1"/>
    </source>
</evidence>
<dbReference type="PROSITE" id="PS50977">
    <property type="entry name" value="HTH_TETR_2"/>
    <property type="match status" value="1"/>
</dbReference>
<dbReference type="PANTHER" id="PTHR30055:SF235">
    <property type="entry name" value="TRANSCRIPTIONAL REGULATORY PROTEIN"/>
    <property type="match status" value="1"/>
</dbReference>
<comment type="caution">
    <text evidence="4">The sequence shown here is derived from an EMBL/GenBank/DDBJ whole genome shotgun (WGS) entry which is preliminary data.</text>
</comment>
<keyword evidence="5" id="KW-1185">Reference proteome</keyword>
<dbReference type="Pfam" id="PF00440">
    <property type="entry name" value="TetR_N"/>
    <property type="match status" value="1"/>
</dbReference>
<feature type="DNA-binding region" description="H-T-H motif" evidence="2">
    <location>
        <begin position="34"/>
        <end position="53"/>
    </location>
</feature>
<dbReference type="InterPro" id="IPR009057">
    <property type="entry name" value="Homeodomain-like_sf"/>
</dbReference>
<keyword evidence="1 2" id="KW-0238">DNA-binding</keyword>
<dbReference type="PROSITE" id="PS01081">
    <property type="entry name" value="HTH_TETR_1"/>
    <property type="match status" value="1"/>
</dbReference>
<feature type="domain" description="HTH tetR-type" evidence="3">
    <location>
        <begin position="11"/>
        <end position="71"/>
    </location>
</feature>
<dbReference type="InterPro" id="IPR001647">
    <property type="entry name" value="HTH_TetR"/>
</dbReference>
<dbReference type="InterPro" id="IPR041484">
    <property type="entry name" value="TetR_C_25"/>
</dbReference>
<evidence type="ECO:0000259" key="3">
    <source>
        <dbReference type="PROSITE" id="PS50977"/>
    </source>
</evidence>
<dbReference type="EMBL" id="VJWA01000002">
    <property type="protein sequence ID" value="TRW14933.1"/>
    <property type="molecule type" value="Genomic_DNA"/>
</dbReference>
<dbReference type="PRINTS" id="PR00455">
    <property type="entry name" value="HTHTETR"/>
</dbReference>
<evidence type="ECO:0000313" key="5">
    <source>
        <dbReference type="Proteomes" id="UP000317894"/>
    </source>
</evidence>
<dbReference type="Pfam" id="PF17933">
    <property type="entry name" value="TetR_C_25"/>
    <property type="match status" value="1"/>
</dbReference>
<proteinExistence type="predicted"/>
<dbReference type="SUPFAM" id="SSF46689">
    <property type="entry name" value="Homeodomain-like"/>
    <property type="match status" value="1"/>
</dbReference>
<dbReference type="OrthoDB" id="2356263at2"/>
<sequence length="214" mass="24589">MAKAAEIVEFAKGKDRLIRTAMALFAEKGFDGVTVRDLAAAAEVSVGLINHHFGSKEGLREAVDRYFLAQFEEAITDRPLNARDAETRGMDAVVEWTEQWIDRHVGDWDLSKAYMRRALLEGSDWGAHLFERFYQVARTTVDRMDAEGRLRPEVDRLWLPLLIIYMELGTLMLEPFVEKVLGRSGYDRALWRRRYLAYIDLIARGTRPDPAPEN</sequence>